<sequence>METELSARAIVDLDRLRGFLAEKNPAAASRAVQAIVDSFGLISAFPQSGARFTGSGYRRRAVRFGSAACVIDYEVAEQDAVVTILRIRHSRERR</sequence>
<comment type="caution">
    <text evidence="2">The sequence shown here is derived from an EMBL/GenBank/DDBJ whole genome shotgun (WGS) entry which is preliminary data.</text>
</comment>
<dbReference type="EMBL" id="JAFBCY010000001">
    <property type="protein sequence ID" value="MBM7850711.1"/>
    <property type="molecule type" value="Genomic_DNA"/>
</dbReference>
<organism evidence="2 5">
    <name type="scientific">Methylopila capsulata</name>
    <dbReference type="NCBI Taxonomy" id="61654"/>
    <lineage>
        <taxon>Bacteria</taxon>
        <taxon>Pseudomonadati</taxon>
        <taxon>Pseudomonadota</taxon>
        <taxon>Alphaproteobacteria</taxon>
        <taxon>Hyphomicrobiales</taxon>
        <taxon>Methylopilaceae</taxon>
        <taxon>Methylopila</taxon>
    </lineage>
</organism>
<dbReference type="Pfam" id="PF05016">
    <property type="entry name" value="ParE_toxin"/>
    <property type="match status" value="1"/>
</dbReference>
<protein>
    <submittedName>
        <fullName evidence="3">Plasmid stabilization system protein ParE</fullName>
    </submittedName>
</protein>
<accession>A0A9W6MRR0</accession>
<dbReference type="Proteomes" id="UP001143400">
    <property type="component" value="Unassembled WGS sequence"/>
</dbReference>
<keyword evidence="1" id="KW-1277">Toxin-antitoxin system</keyword>
<evidence type="ECO:0000313" key="5">
    <source>
        <dbReference type="Proteomes" id="UP001143400"/>
    </source>
</evidence>
<dbReference type="Gene3D" id="3.30.2310.20">
    <property type="entry name" value="RelE-like"/>
    <property type="match status" value="1"/>
</dbReference>
<dbReference type="EMBL" id="BSFF01000002">
    <property type="protein sequence ID" value="GLK56005.1"/>
    <property type="molecule type" value="Genomic_DNA"/>
</dbReference>
<dbReference type="Proteomes" id="UP000758856">
    <property type="component" value="Unassembled WGS sequence"/>
</dbReference>
<dbReference type="AlphaFoldDB" id="A0A9W6MRR0"/>
<keyword evidence="4" id="KW-1185">Reference proteome</keyword>
<dbReference type="RefSeq" id="WP_204949105.1">
    <property type="nucleotide sequence ID" value="NZ_BSFF01000002.1"/>
</dbReference>
<evidence type="ECO:0000256" key="1">
    <source>
        <dbReference type="ARBA" id="ARBA00022649"/>
    </source>
</evidence>
<proteinExistence type="predicted"/>
<evidence type="ECO:0000313" key="4">
    <source>
        <dbReference type="Proteomes" id="UP000758856"/>
    </source>
</evidence>
<dbReference type="InterPro" id="IPR035093">
    <property type="entry name" value="RelE/ParE_toxin_dom_sf"/>
</dbReference>
<evidence type="ECO:0000313" key="2">
    <source>
        <dbReference type="EMBL" id="GLK56005.1"/>
    </source>
</evidence>
<reference evidence="2" key="1">
    <citation type="journal article" date="2014" name="Int. J. Syst. Evol. Microbiol.">
        <title>Complete genome sequence of Corynebacterium casei LMG S-19264T (=DSM 44701T), isolated from a smear-ripened cheese.</title>
        <authorList>
            <consortium name="US DOE Joint Genome Institute (JGI-PGF)"/>
            <person name="Walter F."/>
            <person name="Albersmeier A."/>
            <person name="Kalinowski J."/>
            <person name="Ruckert C."/>
        </authorList>
    </citation>
    <scope>NUCLEOTIDE SEQUENCE</scope>
    <source>
        <strain evidence="2">VKM B-1606</strain>
    </source>
</reference>
<reference evidence="3 4" key="2">
    <citation type="submission" date="2021-01" db="EMBL/GenBank/DDBJ databases">
        <title>Genomic Encyclopedia of Type Strains, Phase IV (KMG-IV): sequencing the most valuable type-strain genomes for metagenomic binning, comparative biology and taxonomic classification.</title>
        <authorList>
            <person name="Goeker M."/>
        </authorList>
    </citation>
    <scope>NUCLEOTIDE SEQUENCE [LARGE SCALE GENOMIC DNA]</scope>
    <source>
        <strain evidence="3 4">DSM 6130</strain>
    </source>
</reference>
<dbReference type="InterPro" id="IPR007712">
    <property type="entry name" value="RelE/ParE_toxin"/>
</dbReference>
<reference evidence="2" key="3">
    <citation type="submission" date="2023-01" db="EMBL/GenBank/DDBJ databases">
        <authorList>
            <person name="Sun Q."/>
            <person name="Evtushenko L."/>
        </authorList>
    </citation>
    <scope>NUCLEOTIDE SEQUENCE</scope>
    <source>
        <strain evidence="2">VKM B-1606</strain>
    </source>
</reference>
<gene>
    <name evidence="2" type="ORF">GCM10008170_20240</name>
    <name evidence="3" type="ORF">JOD31_000923</name>
</gene>
<name>A0A9W6MRR0_9HYPH</name>
<evidence type="ECO:0000313" key="3">
    <source>
        <dbReference type="EMBL" id="MBM7850711.1"/>
    </source>
</evidence>